<dbReference type="PANTHER" id="PTHR33875">
    <property type="entry name" value="OS09G0542200 PROTEIN"/>
    <property type="match status" value="1"/>
</dbReference>
<evidence type="ECO:0000313" key="3">
    <source>
        <dbReference type="EMBL" id="KAF0746953.1"/>
    </source>
</evidence>
<reference evidence="3 4" key="1">
    <citation type="submission" date="2019-06" db="EMBL/GenBank/DDBJ databases">
        <title>Genomics analysis of Aphanomyces spp. identifies a new class of oomycete effector associated with host adaptation.</title>
        <authorList>
            <person name="Gaulin E."/>
        </authorList>
    </citation>
    <scope>NUCLEOTIDE SEQUENCE [LARGE SCALE GENOMIC DNA]</scope>
    <source>
        <strain evidence="3 4">E</strain>
    </source>
</reference>
<evidence type="ECO:0000256" key="2">
    <source>
        <dbReference type="SAM" id="SignalP"/>
    </source>
</evidence>
<dbReference type="AlphaFoldDB" id="A0A6A5AGL1"/>
<accession>A0A6A5AGL1</accession>
<feature type="chain" id="PRO_5025420615" evidence="2">
    <location>
        <begin position="20"/>
        <end position="266"/>
    </location>
</feature>
<dbReference type="Gene3D" id="3.40.30.10">
    <property type="entry name" value="Glutaredoxin"/>
    <property type="match status" value="1"/>
</dbReference>
<keyword evidence="2" id="KW-0732">Signal</keyword>
<dbReference type="Proteomes" id="UP000469452">
    <property type="component" value="Unassembled WGS sequence"/>
</dbReference>
<organism evidence="3 4">
    <name type="scientific">Aphanomyces astaci</name>
    <name type="common">Crayfish plague agent</name>
    <dbReference type="NCBI Taxonomy" id="112090"/>
    <lineage>
        <taxon>Eukaryota</taxon>
        <taxon>Sar</taxon>
        <taxon>Stramenopiles</taxon>
        <taxon>Oomycota</taxon>
        <taxon>Saprolegniomycetes</taxon>
        <taxon>Saprolegniales</taxon>
        <taxon>Verrucalvaceae</taxon>
        <taxon>Aphanomyces</taxon>
    </lineage>
</organism>
<evidence type="ECO:0000313" key="4">
    <source>
        <dbReference type="Proteomes" id="UP000469452"/>
    </source>
</evidence>
<keyword evidence="1" id="KW-0812">Transmembrane</keyword>
<evidence type="ECO:0000256" key="1">
    <source>
        <dbReference type="SAM" id="Phobius"/>
    </source>
</evidence>
<feature type="transmembrane region" description="Helical" evidence="1">
    <location>
        <begin position="234"/>
        <end position="257"/>
    </location>
</feature>
<dbReference type="InterPro" id="IPR036249">
    <property type="entry name" value="Thioredoxin-like_sf"/>
</dbReference>
<comment type="caution">
    <text evidence="3">The sequence shown here is derived from an EMBL/GenBank/DDBJ whole genome shotgun (WGS) entry which is preliminary data.</text>
</comment>
<protein>
    <submittedName>
        <fullName evidence="3">Uncharacterized protein</fullName>
    </submittedName>
</protein>
<gene>
    <name evidence="3" type="ORF">AaE_007928</name>
</gene>
<dbReference type="VEuPathDB" id="FungiDB:H257_10064"/>
<feature type="signal peptide" evidence="2">
    <location>
        <begin position="1"/>
        <end position="19"/>
    </location>
</feature>
<proteinExistence type="predicted"/>
<dbReference type="PANTHER" id="PTHR33875:SF2">
    <property type="entry name" value="ACR183CP"/>
    <property type="match status" value="1"/>
</dbReference>
<keyword evidence="1" id="KW-1133">Transmembrane helix</keyword>
<dbReference type="CDD" id="cd02972">
    <property type="entry name" value="DsbA_family"/>
    <property type="match status" value="1"/>
</dbReference>
<keyword evidence="1" id="KW-0472">Membrane</keyword>
<name>A0A6A5AGL1_APHAT</name>
<dbReference type="EMBL" id="VJMI01013752">
    <property type="protein sequence ID" value="KAF0746953.1"/>
    <property type="molecule type" value="Genomic_DNA"/>
</dbReference>
<sequence>MMLPPMMLMLMLLPLMTLAAVQVPLPSSPPGFTIGKGCLNSSVQLDVFMDLLCPFSKDAFRGLKRLVHHLSPSDFRLRVHQFPLPYHQQAYSVAQASETIVFALGRDSFETWMDAVFVNQDSFGNKATELAGQAAVTDQLAQLAYDTFPNLTTAQWTDGMSGYGGTERDADTRVAWKYACSRGITGTPTFLLNDVVVDDPDLDWTLTDWLAYLQPYLQVGNRAKSSELLSSTGWFDWGVIVISVVGTMVVGIGMLFYKRRRLYNRI</sequence>
<dbReference type="SUPFAM" id="SSF52833">
    <property type="entry name" value="Thioredoxin-like"/>
    <property type="match status" value="1"/>
</dbReference>